<evidence type="ECO:0000256" key="6">
    <source>
        <dbReference type="ARBA" id="ARBA00047422"/>
    </source>
</evidence>
<evidence type="ECO:0000313" key="9">
    <source>
        <dbReference type="Proteomes" id="UP001185659"/>
    </source>
</evidence>
<evidence type="ECO:0000256" key="5">
    <source>
        <dbReference type="ARBA" id="ARBA00022747"/>
    </source>
</evidence>
<evidence type="ECO:0000256" key="7">
    <source>
        <dbReference type="PROSITE-ProRule" id="PRU01016"/>
    </source>
</evidence>
<evidence type="ECO:0000256" key="4">
    <source>
        <dbReference type="ARBA" id="ARBA00022691"/>
    </source>
</evidence>
<dbReference type="EMBL" id="JAWLIP010000001">
    <property type="protein sequence ID" value="MDV6224841.1"/>
    <property type="molecule type" value="Genomic_DNA"/>
</dbReference>
<sequence>MNRKEIWSFFTGAMGLDLGLEAVGLHPTLANEIDRRFCETIRTNRPALDLIEGDVSDLTGEILRQRRGFDDEVYMMVGGPPCQSFSSGGKRAALNDPRGNLIYEYFRLISEVMPRYFVLENVANLTTAALKHRPISERPGKHWSLKRYSGSLNKEIDGAKPLTEDEMSGSALKQIAKDARSLGYHISFSVVDAADYGAPQHRLRFVMLGSRDNPPPVMPKATHGSEGQPFATVRNAIEHLWKEPGSHSSYTAPVRRFFELVPEGGNWRSLPPELQEEALGGSYKAGGGKTGFYRRLSWDRPSPTITGRANRKGSALCHPAESRPISVLEAAALQGFPSNWSFTGAMNAQYMQIGNAVPVNLGSAIGQAILSHETEQSNKKCSQPNVEKMMEAAVARLRASARNKSARKKAA</sequence>
<dbReference type="PANTHER" id="PTHR10629">
    <property type="entry name" value="CYTOSINE-SPECIFIC METHYLTRANSFERASE"/>
    <property type="match status" value="1"/>
</dbReference>
<protein>
    <recommendedName>
        <fullName evidence="1">DNA (cytosine-5-)-methyltransferase</fullName>
        <ecNumber evidence="1">2.1.1.37</ecNumber>
    </recommendedName>
</protein>
<comment type="catalytic activity">
    <reaction evidence="6">
        <text>a 2'-deoxycytidine in DNA + S-adenosyl-L-methionine = a 5-methyl-2'-deoxycytidine in DNA + S-adenosyl-L-homocysteine + H(+)</text>
        <dbReference type="Rhea" id="RHEA:13681"/>
        <dbReference type="Rhea" id="RHEA-COMP:11369"/>
        <dbReference type="Rhea" id="RHEA-COMP:11370"/>
        <dbReference type="ChEBI" id="CHEBI:15378"/>
        <dbReference type="ChEBI" id="CHEBI:57856"/>
        <dbReference type="ChEBI" id="CHEBI:59789"/>
        <dbReference type="ChEBI" id="CHEBI:85452"/>
        <dbReference type="ChEBI" id="CHEBI:85454"/>
        <dbReference type="EC" id="2.1.1.37"/>
    </reaction>
</comment>
<dbReference type="InterPro" id="IPR001525">
    <property type="entry name" value="C5_MeTfrase"/>
</dbReference>
<dbReference type="Gene3D" id="3.40.50.150">
    <property type="entry name" value="Vaccinia Virus protein VP39"/>
    <property type="match status" value="1"/>
</dbReference>
<comment type="caution">
    <text evidence="8">The sequence shown here is derived from an EMBL/GenBank/DDBJ whole genome shotgun (WGS) entry which is preliminary data.</text>
</comment>
<comment type="similarity">
    <text evidence="7">Belongs to the class I-like SAM-binding methyltransferase superfamily. C5-methyltransferase family.</text>
</comment>
<accession>A0ABU4AFF1</accession>
<gene>
    <name evidence="8" type="ORF">R2G56_00955</name>
</gene>
<dbReference type="Proteomes" id="UP001185659">
    <property type="component" value="Unassembled WGS sequence"/>
</dbReference>
<dbReference type="InterPro" id="IPR050390">
    <property type="entry name" value="C5-Methyltransferase"/>
</dbReference>
<feature type="active site" evidence="7">
    <location>
        <position position="82"/>
    </location>
</feature>
<dbReference type="PANTHER" id="PTHR10629:SF52">
    <property type="entry name" value="DNA (CYTOSINE-5)-METHYLTRANSFERASE 1"/>
    <property type="match status" value="1"/>
</dbReference>
<dbReference type="GO" id="GO:0032259">
    <property type="term" value="P:methylation"/>
    <property type="evidence" value="ECO:0007669"/>
    <property type="project" value="UniProtKB-KW"/>
</dbReference>
<evidence type="ECO:0000256" key="1">
    <source>
        <dbReference type="ARBA" id="ARBA00011975"/>
    </source>
</evidence>
<evidence type="ECO:0000256" key="3">
    <source>
        <dbReference type="ARBA" id="ARBA00022679"/>
    </source>
</evidence>
<keyword evidence="3 7" id="KW-0808">Transferase</keyword>
<dbReference type="EC" id="2.1.1.37" evidence="1"/>
<keyword evidence="2 7" id="KW-0489">Methyltransferase</keyword>
<dbReference type="PROSITE" id="PS51679">
    <property type="entry name" value="SAM_MT_C5"/>
    <property type="match status" value="1"/>
</dbReference>
<organism evidence="8 9">
    <name type="scientific">Nitratireductor aquimarinus</name>
    <dbReference type="NCBI Taxonomy" id="889300"/>
    <lineage>
        <taxon>Bacteria</taxon>
        <taxon>Pseudomonadati</taxon>
        <taxon>Pseudomonadota</taxon>
        <taxon>Alphaproteobacteria</taxon>
        <taxon>Hyphomicrobiales</taxon>
        <taxon>Phyllobacteriaceae</taxon>
        <taxon>Nitratireductor</taxon>
    </lineage>
</organism>
<dbReference type="Pfam" id="PF00145">
    <property type="entry name" value="DNA_methylase"/>
    <property type="match status" value="2"/>
</dbReference>
<dbReference type="GO" id="GO:0003886">
    <property type="term" value="F:DNA (cytosine-5-)-methyltransferase activity"/>
    <property type="evidence" value="ECO:0007669"/>
    <property type="project" value="UniProtKB-EC"/>
</dbReference>
<dbReference type="PRINTS" id="PR00105">
    <property type="entry name" value="C5METTRFRASE"/>
</dbReference>
<evidence type="ECO:0000256" key="2">
    <source>
        <dbReference type="ARBA" id="ARBA00022603"/>
    </source>
</evidence>
<dbReference type="RefSeq" id="WP_317560167.1">
    <property type="nucleotide sequence ID" value="NZ_JAWLIP010000001.1"/>
</dbReference>
<reference evidence="8 9" key="1">
    <citation type="submission" date="2023-10" db="EMBL/GenBank/DDBJ databases">
        <authorList>
            <person name="Venkata Ramana C."/>
            <person name="Sasikala C."/>
            <person name="Dhurka M."/>
        </authorList>
    </citation>
    <scope>NUCLEOTIDE SEQUENCE [LARGE SCALE GENOMIC DNA]</scope>
    <source>
        <strain evidence="8 9">KCTC 32151</strain>
    </source>
</reference>
<keyword evidence="5" id="KW-0680">Restriction system</keyword>
<dbReference type="SUPFAM" id="SSF53335">
    <property type="entry name" value="S-adenosyl-L-methionine-dependent methyltransferases"/>
    <property type="match status" value="1"/>
</dbReference>
<name>A0ABU4AFF1_9HYPH</name>
<evidence type="ECO:0000313" key="8">
    <source>
        <dbReference type="EMBL" id="MDV6224841.1"/>
    </source>
</evidence>
<proteinExistence type="inferred from homology"/>
<keyword evidence="4 7" id="KW-0949">S-adenosyl-L-methionine</keyword>
<dbReference type="InterPro" id="IPR029063">
    <property type="entry name" value="SAM-dependent_MTases_sf"/>
</dbReference>
<keyword evidence="9" id="KW-1185">Reference proteome</keyword>
<dbReference type="Gene3D" id="3.90.120.10">
    <property type="entry name" value="DNA Methylase, subunit A, domain 2"/>
    <property type="match status" value="1"/>
</dbReference>